<keyword evidence="1" id="KW-0472">Membrane</keyword>
<feature type="transmembrane region" description="Helical" evidence="1">
    <location>
        <begin position="47"/>
        <end position="69"/>
    </location>
</feature>
<keyword evidence="1" id="KW-1133">Transmembrane helix</keyword>
<keyword evidence="1" id="KW-0812">Transmembrane</keyword>
<dbReference type="Proteomes" id="UP000515472">
    <property type="component" value="Chromosome"/>
</dbReference>
<accession>A0A6S6M1Y1</accession>
<evidence type="ECO:0000313" key="3">
    <source>
        <dbReference type="Proteomes" id="UP000515472"/>
    </source>
</evidence>
<dbReference type="RefSeq" id="WP_185243998.1">
    <property type="nucleotide sequence ID" value="NZ_AP023213.1"/>
</dbReference>
<proteinExistence type="predicted"/>
<keyword evidence="3" id="KW-1185">Reference proteome</keyword>
<feature type="transmembrane region" description="Helical" evidence="1">
    <location>
        <begin position="20"/>
        <end position="41"/>
    </location>
</feature>
<protein>
    <submittedName>
        <fullName evidence="2">Uncharacterized protein</fullName>
    </submittedName>
</protein>
<sequence length="94" mass="10118">MGIETIIKSTELDEKKRKRVIGKGLFLSNYLLISFLIKHFMSAPGGGAVFVIGNLGTLLIALLLTALMYNLLPPKVCLMSIPLALAMAVIAAVF</sequence>
<dbReference type="EMBL" id="AP023213">
    <property type="protein sequence ID" value="BCG45624.1"/>
    <property type="molecule type" value="Genomic_DNA"/>
</dbReference>
<feature type="transmembrane region" description="Helical" evidence="1">
    <location>
        <begin position="76"/>
        <end position="93"/>
    </location>
</feature>
<name>A0A6S6M1Y1_9BACT</name>
<gene>
    <name evidence="2" type="ORF">GEOBRER4_n0382</name>
</gene>
<evidence type="ECO:0000256" key="1">
    <source>
        <dbReference type="SAM" id="Phobius"/>
    </source>
</evidence>
<organism evidence="2 3">
    <name type="scientific">Citrifermentans bremense</name>
    <dbReference type="NCBI Taxonomy" id="60035"/>
    <lineage>
        <taxon>Bacteria</taxon>
        <taxon>Pseudomonadati</taxon>
        <taxon>Thermodesulfobacteriota</taxon>
        <taxon>Desulfuromonadia</taxon>
        <taxon>Geobacterales</taxon>
        <taxon>Geobacteraceae</taxon>
        <taxon>Citrifermentans</taxon>
    </lineage>
</organism>
<reference evidence="2 3" key="1">
    <citation type="submission" date="2020-06" db="EMBL/GenBank/DDBJ databases">
        <title>Interaction of electrochemicaly active bacteria, Geobacter bremensis R4 on different carbon anode.</title>
        <authorList>
            <person name="Meng L."/>
            <person name="Yoshida N."/>
        </authorList>
    </citation>
    <scope>NUCLEOTIDE SEQUENCE [LARGE SCALE GENOMIC DNA]</scope>
    <source>
        <strain evidence="2 3">R4</strain>
    </source>
</reference>
<evidence type="ECO:0000313" key="2">
    <source>
        <dbReference type="EMBL" id="BCG45624.1"/>
    </source>
</evidence>
<dbReference type="AlphaFoldDB" id="A0A6S6M1Y1"/>
<dbReference type="KEGG" id="gbn:GEOBRER4_03740"/>